<dbReference type="GO" id="GO:0000460">
    <property type="term" value="P:maturation of 5.8S rRNA"/>
    <property type="evidence" value="ECO:0007669"/>
    <property type="project" value="TreeGrafter"/>
</dbReference>
<dbReference type="GO" id="GO:0030687">
    <property type="term" value="C:preribosome, large subunit precursor"/>
    <property type="evidence" value="ECO:0007669"/>
    <property type="project" value="TreeGrafter"/>
</dbReference>
<keyword evidence="2" id="KW-1185">Reference proteome</keyword>
<proteinExistence type="predicted"/>
<evidence type="ECO:0000256" key="1">
    <source>
        <dbReference type="SAM" id="MobiDB-lite"/>
    </source>
</evidence>
<sequence length="510" mass="57695">MVYAKRRRRLDLARRAPAGRVISGRLSTDDWTPCATIWAADSSRTVAGRVGRRPTVVGIGRQLAAVVERNERRTHGIASDERTLFVNYVNEIGQADASLVSIQRAVTKFGIPSWVVDVRHAATHTHLPALATLRETAKFCREWLWRHYWSLPIEVAVSRGMESKSTGQLVHEKRMLVEKIHAWLIRFETSRMKVMFKSTKMPSKSATLTLTTSLLHIKRFIVKHPEIFLNVFISEGHFIMNEVQLHEAKWRVDNEKCETVPSLLQEFWKPVFVTFRDTGAMPTFLRALIKRMSAPRLKAIELKQLCCWTQLMISAYGHSSGWSESQWKDILKVMLNAPQVFSLPLLNQVMDNVPSLGTKNRRELRKLATFSDDPERPLDDPSPDLASGQQRAGRLKTLQDLKKSLSQTAAKDVFVDANTADRDWVPTEPNDWRGVPLGLTPDQTAEALCLRLRSKTSLNHAHKALSDDLKRRSNSNSPSPSPFAKVPRFDQRVPVVSASNGADESILCLD</sequence>
<dbReference type="PANTHER" id="PTHR15002">
    <property type="entry name" value="RIBOSOMAL BIOGENESIS PROTEIN LAS1L"/>
    <property type="match status" value="1"/>
</dbReference>
<dbReference type="GO" id="GO:0090730">
    <property type="term" value="C:Las1 complex"/>
    <property type="evidence" value="ECO:0007669"/>
    <property type="project" value="InterPro"/>
</dbReference>
<organism evidence="2 3">
    <name type="scientific">Plectus sambesii</name>
    <dbReference type="NCBI Taxonomy" id="2011161"/>
    <lineage>
        <taxon>Eukaryota</taxon>
        <taxon>Metazoa</taxon>
        <taxon>Ecdysozoa</taxon>
        <taxon>Nematoda</taxon>
        <taxon>Chromadorea</taxon>
        <taxon>Plectida</taxon>
        <taxon>Plectina</taxon>
        <taxon>Plectoidea</taxon>
        <taxon>Plectidae</taxon>
        <taxon>Plectus</taxon>
    </lineage>
</organism>
<dbReference type="GO" id="GO:0000470">
    <property type="term" value="P:maturation of LSU-rRNA"/>
    <property type="evidence" value="ECO:0007669"/>
    <property type="project" value="TreeGrafter"/>
</dbReference>
<evidence type="ECO:0000313" key="3">
    <source>
        <dbReference type="WBParaSite" id="PSAMB.scaffold2356size30986.g17500.t1"/>
    </source>
</evidence>
<dbReference type="Proteomes" id="UP000887566">
    <property type="component" value="Unplaced"/>
</dbReference>
<evidence type="ECO:0000313" key="2">
    <source>
        <dbReference type="Proteomes" id="UP000887566"/>
    </source>
</evidence>
<dbReference type="PANTHER" id="PTHR15002:SF0">
    <property type="entry name" value="RIBOSOMAL BIOGENESIS PROTEIN LAS1L"/>
    <property type="match status" value="1"/>
</dbReference>
<dbReference type="WBParaSite" id="PSAMB.scaffold2356size30986.g17500.t1">
    <property type="protein sequence ID" value="PSAMB.scaffold2356size30986.g17500.t1"/>
    <property type="gene ID" value="PSAMB.scaffold2356size30986.g17500"/>
</dbReference>
<dbReference type="InterPro" id="IPR007174">
    <property type="entry name" value="Las1"/>
</dbReference>
<reference evidence="3" key="1">
    <citation type="submission" date="2022-11" db="UniProtKB">
        <authorList>
            <consortium name="WormBaseParasite"/>
        </authorList>
    </citation>
    <scope>IDENTIFICATION</scope>
</reference>
<feature type="region of interest" description="Disordered" evidence="1">
    <location>
        <begin position="462"/>
        <end position="486"/>
    </location>
</feature>
<accession>A0A914VRS7</accession>
<feature type="region of interest" description="Disordered" evidence="1">
    <location>
        <begin position="368"/>
        <end position="390"/>
    </location>
</feature>
<dbReference type="GO" id="GO:0004519">
    <property type="term" value="F:endonuclease activity"/>
    <property type="evidence" value="ECO:0007669"/>
    <property type="project" value="InterPro"/>
</dbReference>
<dbReference type="AlphaFoldDB" id="A0A914VRS7"/>
<name>A0A914VRS7_9BILA</name>
<protein>
    <submittedName>
        <fullName evidence="3">Uncharacterized protein</fullName>
    </submittedName>
</protein>
<dbReference type="Pfam" id="PF04031">
    <property type="entry name" value="Las1"/>
    <property type="match status" value="1"/>
</dbReference>